<dbReference type="SUPFAM" id="SSF56436">
    <property type="entry name" value="C-type lectin-like"/>
    <property type="match status" value="1"/>
</dbReference>
<comment type="caution">
    <text evidence="3">The sequence shown here is derived from an EMBL/GenBank/DDBJ whole genome shotgun (WGS) entry which is preliminary data.</text>
</comment>
<dbReference type="Gene3D" id="3.90.1580.10">
    <property type="entry name" value="paralog of FGE (formylglycine-generating enzyme)"/>
    <property type="match status" value="1"/>
</dbReference>
<dbReference type="PANTHER" id="PTHR23150:SF19">
    <property type="entry name" value="FORMYLGLYCINE-GENERATING ENZYME"/>
    <property type="match status" value="1"/>
</dbReference>
<evidence type="ECO:0000313" key="3">
    <source>
        <dbReference type="EMBL" id="MDC3982635.1"/>
    </source>
</evidence>
<feature type="region of interest" description="Disordered" evidence="1">
    <location>
        <begin position="102"/>
        <end position="125"/>
    </location>
</feature>
<dbReference type="PANTHER" id="PTHR23150">
    <property type="entry name" value="SULFATASE MODIFYING FACTOR 1, 2"/>
    <property type="match status" value="1"/>
</dbReference>
<dbReference type="EMBL" id="JAGTJJ010000009">
    <property type="protein sequence ID" value="MDC3982635.1"/>
    <property type="molecule type" value="Genomic_DNA"/>
</dbReference>
<dbReference type="GO" id="GO:0120147">
    <property type="term" value="F:formylglycine-generating oxidase activity"/>
    <property type="evidence" value="ECO:0007669"/>
    <property type="project" value="TreeGrafter"/>
</dbReference>
<feature type="domain" description="Sulfatase-modifying factor enzyme-like" evidence="2">
    <location>
        <begin position="67"/>
        <end position="315"/>
    </location>
</feature>
<dbReference type="PROSITE" id="PS51257">
    <property type="entry name" value="PROKAR_LIPOPROTEIN"/>
    <property type="match status" value="1"/>
</dbReference>
<dbReference type="InterPro" id="IPR051043">
    <property type="entry name" value="Sulfatase_Mod_Factor_Kinase"/>
</dbReference>
<gene>
    <name evidence="3" type="ORF">KEG57_19120</name>
</gene>
<accession>A0A9X3X4Z0</accession>
<organism evidence="3 4">
    <name type="scientific">Polyangium jinanense</name>
    <dbReference type="NCBI Taxonomy" id="2829994"/>
    <lineage>
        <taxon>Bacteria</taxon>
        <taxon>Pseudomonadati</taxon>
        <taxon>Myxococcota</taxon>
        <taxon>Polyangia</taxon>
        <taxon>Polyangiales</taxon>
        <taxon>Polyangiaceae</taxon>
        <taxon>Polyangium</taxon>
    </lineage>
</organism>
<proteinExistence type="predicted"/>
<dbReference type="Pfam" id="PF03781">
    <property type="entry name" value="FGE-sulfatase"/>
    <property type="match status" value="1"/>
</dbReference>
<evidence type="ECO:0000256" key="1">
    <source>
        <dbReference type="SAM" id="MobiDB-lite"/>
    </source>
</evidence>
<name>A0A9X3X4Z0_9BACT</name>
<dbReference type="AlphaFoldDB" id="A0A9X3X4Z0"/>
<dbReference type="InterPro" id="IPR016187">
    <property type="entry name" value="CTDL_fold"/>
</dbReference>
<evidence type="ECO:0000313" key="4">
    <source>
        <dbReference type="Proteomes" id="UP001151081"/>
    </source>
</evidence>
<dbReference type="Proteomes" id="UP001151081">
    <property type="component" value="Unassembled WGS sequence"/>
</dbReference>
<dbReference type="InterPro" id="IPR005532">
    <property type="entry name" value="SUMF_dom"/>
</dbReference>
<protein>
    <submittedName>
        <fullName evidence="3">SUMF1/EgtB/PvdO family nonheme iron enzyme</fullName>
    </submittedName>
</protein>
<reference evidence="3 4" key="1">
    <citation type="submission" date="2021-04" db="EMBL/GenBank/DDBJ databases">
        <title>Genome analysis of Polyangium sp.</title>
        <authorList>
            <person name="Li Y."/>
            <person name="Wang J."/>
        </authorList>
    </citation>
    <scope>NUCLEOTIDE SEQUENCE [LARGE SCALE GENOMIC DNA]</scope>
    <source>
        <strain evidence="3 4">SDU14</strain>
    </source>
</reference>
<evidence type="ECO:0000259" key="2">
    <source>
        <dbReference type="Pfam" id="PF03781"/>
    </source>
</evidence>
<dbReference type="InterPro" id="IPR042095">
    <property type="entry name" value="SUMF_sf"/>
</dbReference>
<keyword evidence="4" id="KW-1185">Reference proteome</keyword>
<sequence>MHGRDRMRLPVVELSAATALFSVASTACFPDVEPNVFSLPRCDRVEPRCGPDGDESCCADAVVLGGTFNRVNDPQFPATVADFRLDRFEVTVGRFRQFVAGYPQNKPQKDHGSHPRLAGSGWDPGWDDHLPRDRAELEASLGCDPNFRTWTDGPGPNEELPINCVSWYVAFAFCAWDEARLPTKAEWNYAAAHGNEQRTYPWGEATPTPDLAAYGCDTTNMGCLIPRVGSRSPAGDGESGHADLAGSMSEWLLDYHGTHPTPCNDCANLSDKDEDNGREARGGDFAHSTEGLATTFELGFTPESREAFLGFRCAREK</sequence>